<evidence type="ECO:0000256" key="9">
    <source>
        <dbReference type="ARBA" id="ARBA00022833"/>
    </source>
</evidence>
<dbReference type="InterPro" id="IPR032284">
    <property type="entry name" value="RecQ_Zn-bd"/>
</dbReference>
<comment type="similarity">
    <text evidence="3">Belongs to the helicase family. RecQ subfamily.</text>
</comment>
<dbReference type="Pfam" id="PF00570">
    <property type="entry name" value="HRDC"/>
    <property type="match status" value="1"/>
</dbReference>
<keyword evidence="6" id="KW-0227">DNA damage</keyword>
<dbReference type="GO" id="GO:0030894">
    <property type="term" value="C:replisome"/>
    <property type="evidence" value="ECO:0007669"/>
    <property type="project" value="TreeGrafter"/>
</dbReference>
<dbReference type="InterPro" id="IPR027417">
    <property type="entry name" value="P-loop_NTPase"/>
</dbReference>
<dbReference type="InterPro" id="IPR002121">
    <property type="entry name" value="HRDC_dom"/>
</dbReference>
<evidence type="ECO:0000256" key="6">
    <source>
        <dbReference type="ARBA" id="ARBA00022763"/>
    </source>
</evidence>
<dbReference type="PANTHER" id="PTHR13710:SF105">
    <property type="entry name" value="ATP-DEPENDENT DNA HELICASE Q1"/>
    <property type="match status" value="1"/>
</dbReference>
<sequence length="595" mass="68200">MIEPIDLLKQYFGYHSFRAAQEEIIKDILKGKDVLAIMPTGGGKSICYQIPALMMDGITVVISPLISLMKDQVDNLRELGIPSAYINSTLCDAEVSMVIDNMRNDKIKILYVAPERLNSYDFCAIMSTMKVSMVSVDEAHCVSQWGHDFRPSYRNIVKFIESLGNRPVVTAFTATATKEVRQDIVDLLNLHNPKIFIAGFDRENLELQVVKGGNKNQYITKYMQENSDTCGIIYCATRKEVDKTYQLLKDRGMSVARYHGGMNDEERKDSQEDFVYDRVNIMVATNAFGMGIDKSNIRYVIHYNMPKNIEAYYQEIGRAGRDGEKSQCILLFAQEDVHIQRYLIEVSVENSERKNNQYKMLQDMVDYVYTNNCLRKYILNYFGEEHEGKCDNCSNCNGQGEIVDRTVDAQKVLSCIFRLGRPYGSTILIDVLKGSKNKKVIAGGFDKLSTYGIMKNMQKEQLKDFINTLAAHRYVDVVEGEFPVLKLNNTSAKILKGQFKVEFKEEHRVQKVFTHNELYTRLTELRLEIAKRDKVPPYIVFADSTLKEMSIRYPETKEQLLDISGVGQVKYERYGAEFSKVIHEYVMENGIEVNT</sequence>
<name>A0A1M6QKL1_9CLOT</name>
<keyword evidence="5" id="KW-0547">Nucleotide-binding</keyword>
<feature type="domain" description="Helicase ATP-binding" evidence="18">
    <location>
        <begin position="25"/>
        <end position="194"/>
    </location>
</feature>
<keyword evidence="7" id="KW-0378">Hydrolase</keyword>
<keyword evidence="12" id="KW-0233">DNA recombination</keyword>
<keyword evidence="13" id="KW-0234">DNA repair</keyword>
<dbReference type="Pfam" id="PF09382">
    <property type="entry name" value="RQC"/>
    <property type="match status" value="1"/>
</dbReference>
<dbReference type="GO" id="GO:0016787">
    <property type="term" value="F:hydrolase activity"/>
    <property type="evidence" value="ECO:0007669"/>
    <property type="project" value="UniProtKB-KW"/>
</dbReference>
<keyword evidence="4" id="KW-0479">Metal-binding</keyword>
<evidence type="ECO:0000256" key="13">
    <source>
        <dbReference type="ARBA" id="ARBA00023204"/>
    </source>
</evidence>
<dbReference type="Gene3D" id="1.10.10.10">
    <property type="entry name" value="Winged helix-like DNA-binding domain superfamily/Winged helix DNA-binding domain"/>
    <property type="match status" value="1"/>
</dbReference>
<dbReference type="CDD" id="cd17920">
    <property type="entry name" value="DEXHc_RecQ"/>
    <property type="match status" value="1"/>
</dbReference>
<organism evidence="20 21">
    <name type="scientific">Hathewaya proteolytica DSM 3090</name>
    <dbReference type="NCBI Taxonomy" id="1121331"/>
    <lineage>
        <taxon>Bacteria</taxon>
        <taxon>Bacillati</taxon>
        <taxon>Bacillota</taxon>
        <taxon>Clostridia</taxon>
        <taxon>Eubacteriales</taxon>
        <taxon>Clostridiaceae</taxon>
        <taxon>Hathewaya</taxon>
    </lineage>
</organism>
<dbReference type="GO" id="GO:0005737">
    <property type="term" value="C:cytoplasm"/>
    <property type="evidence" value="ECO:0007669"/>
    <property type="project" value="TreeGrafter"/>
</dbReference>
<evidence type="ECO:0000256" key="1">
    <source>
        <dbReference type="ARBA" id="ARBA00001946"/>
    </source>
</evidence>
<dbReference type="InterPro" id="IPR014001">
    <property type="entry name" value="Helicase_ATP-bd"/>
</dbReference>
<accession>A0A1M6QKL1</accession>
<dbReference type="Pfam" id="PF00271">
    <property type="entry name" value="Helicase_C"/>
    <property type="match status" value="1"/>
</dbReference>
<evidence type="ECO:0000256" key="14">
    <source>
        <dbReference type="ARBA" id="ARBA00023235"/>
    </source>
</evidence>
<dbReference type="Pfam" id="PF00270">
    <property type="entry name" value="DEAD"/>
    <property type="match status" value="1"/>
</dbReference>
<dbReference type="GO" id="GO:0006310">
    <property type="term" value="P:DNA recombination"/>
    <property type="evidence" value="ECO:0007669"/>
    <property type="project" value="UniProtKB-UniRule"/>
</dbReference>
<dbReference type="NCBIfam" id="TIGR00614">
    <property type="entry name" value="recQ_fam"/>
    <property type="match status" value="1"/>
</dbReference>
<dbReference type="PROSITE" id="PS51192">
    <property type="entry name" value="HELICASE_ATP_BIND_1"/>
    <property type="match status" value="1"/>
</dbReference>
<dbReference type="GO" id="GO:0003677">
    <property type="term" value="F:DNA binding"/>
    <property type="evidence" value="ECO:0007669"/>
    <property type="project" value="UniProtKB-KW"/>
</dbReference>
<keyword evidence="10" id="KW-0067">ATP-binding</keyword>
<evidence type="ECO:0000256" key="16">
    <source>
        <dbReference type="NCBIfam" id="TIGR01389"/>
    </source>
</evidence>
<evidence type="ECO:0000256" key="7">
    <source>
        <dbReference type="ARBA" id="ARBA00022801"/>
    </source>
</evidence>
<feature type="domain" description="Helicase C-terminal" evidence="19">
    <location>
        <begin position="214"/>
        <end position="365"/>
    </location>
</feature>
<evidence type="ECO:0000259" key="18">
    <source>
        <dbReference type="PROSITE" id="PS51192"/>
    </source>
</evidence>
<dbReference type="GO" id="GO:0046872">
    <property type="term" value="F:metal ion binding"/>
    <property type="evidence" value="ECO:0007669"/>
    <property type="project" value="UniProtKB-KW"/>
</dbReference>
<evidence type="ECO:0000259" key="19">
    <source>
        <dbReference type="PROSITE" id="PS51194"/>
    </source>
</evidence>
<dbReference type="PROSITE" id="PS50967">
    <property type="entry name" value="HRDC"/>
    <property type="match status" value="1"/>
</dbReference>
<dbReference type="Gene3D" id="1.10.150.80">
    <property type="entry name" value="HRDC domain"/>
    <property type="match status" value="1"/>
</dbReference>
<dbReference type="GO" id="GO:0009432">
    <property type="term" value="P:SOS response"/>
    <property type="evidence" value="ECO:0007669"/>
    <property type="project" value="UniProtKB-UniRule"/>
</dbReference>
<comment type="cofactor">
    <cofactor evidence="1">
        <name>Mg(2+)</name>
        <dbReference type="ChEBI" id="CHEBI:18420"/>
    </cofactor>
</comment>
<dbReference type="InterPro" id="IPR010997">
    <property type="entry name" value="HRDC-like_sf"/>
</dbReference>
<evidence type="ECO:0000256" key="12">
    <source>
        <dbReference type="ARBA" id="ARBA00023172"/>
    </source>
</evidence>
<dbReference type="InterPro" id="IPR036390">
    <property type="entry name" value="WH_DNA-bd_sf"/>
</dbReference>
<dbReference type="GO" id="GO:0006260">
    <property type="term" value="P:DNA replication"/>
    <property type="evidence" value="ECO:0007669"/>
    <property type="project" value="InterPro"/>
</dbReference>
<proteinExistence type="inferred from homology"/>
<dbReference type="Pfam" id="PF16124">
    <property type="entry name" value="RecQ_Zn_bind"/>
    <property type="match status" value="1"/>
</dbReference>
<dbReference type="GO" id="GO:0006281">
    <property type="term" value="P:DNA repair"/>
    <property type="evidence" value="ECO:0007669"/>
    <property type="project" value="UniProtKB-KW"/>
</dbReference>
<dbReference type="InterPro" id="IPR018982">
    <property type="entry name" value="RQC_domain"/>
</dbReference>
<dbReference type="SUPFAM" id="SSF46785">
    <property type="entry name" value="Winged helix' DNA-binding domain"/>
    <property type="match status" value="1"/>
</dbReference>
<dbReference type="NCBIfam" id="TIGR01389">
    <property type="entry name" value="recQ"/>
    <property type="match status" value="1"/>
</dbReference>
<dbReference type="GO" id="GO:0043590">
    <property type="term" value="C:bacterial nucleoid"/>
    <property type="evidence" value="ECO:0007669"/>
    <property type="project" value="TreeGrafter"/>
</dbReference>
<dbReference type="Gene3D" id="3.40.50.300">
    <property type="entry name" value="P-loop containing nucleotide triphosphate hydrolases"/>
    <property type="match status" value="2"/>
</dbReference>
<dbReference type="GO" id="GO:0009378">
    <property type="term" value="F:four-way junction helicase activity"/>
    <property type="evidence" value="ECO:0007669"/>
    <property type="project" value="TreeGrafter"/>
</dbReference>
<dbReference type="AlphaFoldDB" id="A0A1M6QKL1"/>
<evidence type="ECO:0000256" key="10">
    <source>
        <dbReference type="ARBA" id="ARBA00022840"/>
    </source>
</evidence>
<dbReference type="InterPro" id="IPR011545">
    <property type="entry name" value="DEAD/DEAH_box_helicase_dom"/>
</dbReference>
<dbReference type="STRING" id="1121331.SAMN02745248_02032"/>
<dbReference type="FunFam" id="3.40.50.300:FF:000296">
    <property type="entry name" value="ATP-dependent DNA helicase RecQ"/>
    <property type="match status" value="1"/>
</dbReference>
<dbReference type="SMART" id="SM00341">
    <property type="entry name" value="HRDC"/>
    <property type="match status" value="1"/>
</dbReference>
<dbReference type="Proteomes" id="UP000183952">
    <property type="component" value="Unassembled WGS sequence"/>
</dbReference>
<keyword evidence="11" id="KW-0238">DNA-binding</keyword>
<dbReference type="InterPro" id="IPR001650">
    <property type="entry name" value="Helicase_C-like"/>
</dbReference>
<evidence type="ECO:0000313" key="21">
    <source>
        <dbReference type="Proteomes" id="UP000183952"/>
    </source>
</evidence>
<dbReference type="SUPFAM" id="SSF52540">
    <property type="entry name" value="P-loop containing nucleoside triphosphate hydrolases"/>
    <property type="match status" value="1"/>
</dbReference>
<evidence type="ECO:0000256" key="15">
    <source>
        <dbReference type="ARBA" id="ARBA00034617"/>
    </source>
</evidence>
<feature type="domain" description="HRDC" evidence="17">
    <location>
        <begin position="512"/>
        <end position="592"/>
    </location>
</feature>
<comment type="catalytic activity">
    <reaction evidence="15">
        <text>Couples ATP hydrolysis with the unwinding of duplex DNA by translocating in the 3'-5' direction.</text>
        <dbReference type="EC" id="5.6.2.4"/>
    </reaction>
</comment>
<dbReference type="SMART" id="SM00490">
    <property type="entry name" value="HELICc"/>
    <property type="match status" value="1"/>
</dbReference>
<protein>
    <recommendedName>
        <fullName evidence="16">DNA helicase RecQ</fullName>
        <ecNumber evidence="16">5.6.2.4</ecNumber>
    </recommendedName>
</protein>
<dbReference type="EC" id="5.6.2.4" evidence="16"/>
<evidence type="ECO:0000313" key="20">
    <source>
        <dbReference type="EMBL" id="SHK20650.1"/>
    </source>
</evidence>
<keyword evidence="21" id="KW-1185">Reference proteome</keyword>
<dbReference type="InterPro" id="IPR006293">
    <property type="entry name" value="DNA_helicase_ATP-dep_RecQ_bac"/>
</dbReference>
<dbReference type="GO" id="GO:0005524">
    <property type="term" value="F:ATP binding"/>
    <property type="evidence" value="ECO:0007669"/>
    <property type="project" value="UniProtKB-KW"/>
</dbReference>
<dbReference type="PANTHER" id="PTHR13710">
    <property type="entry name" value="DNA HELICASE RECQ FAMILY MEMBER"/>
    <property type="match status" value="1"/>
</dbReference>
<dbReference type="InterPro" id="IPR036388">
    <property type="entry name" value="WH-like_DNA-bd_sf"/>
</dbReference>
<comment type="cofactor">
    <cofactor evidence="2">
        <name>Zn(2+)</name>
        <dbReference type="ChEBI" id="CHEBI:29105"/>
    </cofactor>
</comment>
<evidence type="ECO:0000256" key="3">
    <source>
        <dbReference type="ARBA" id="ARBA00005446"/>
    </source>
</evidence>
<dbReference type="EMBL" id="FRAD01000017">
    <property type="protein sequence ID" value="SHK20650.1"/>
    <property type="molecule type" value="Genomic_DNA"/>
</dbReference>
<evidence type="ECO:0000256" key="4">
    <source>
        <dbReference type="ARBA" id="ARBA00022723"/>
    </source>
</evidence>
<dbReference type="InterPro" id="IPR044876">
    <property type="entry name" value="HRDC_dom_sf"/>
</dbReference>
<evidence type="ECO:0000256" key="2">
    <source>
        <dbReference type="ARBA" id="ARBA00001947"/>
    </source>
</evidence>
<gene>
    <name evidence="20" type="ORF">SAMN02745248_02032</name>
</gene>
<evidence type="ECO:0000259" key="17">
    <source>
        <dbReference type="PROSITE" id="PS50967"/>
    </source>
</evidence>
<dbReference type="InterPro" id="IPR004589">
    <property type="entry name" value="DNA_helicase_ATP-dep_RecQ"/>
</dbReference>
<evidence type="ECO:0000256" key="8">
    <source>
        <dbReference type="ARBA" id="ARBA00022806"/>
    </source>
</evidence>
<keyword evidence="9" id="KW-0862">Zinc</keyword>
<dbReference type="CDD" id="cd18794">
    <property type="entry name" value="SF2_C_RecQ"/>
    <property type="match status" value="1"/>
</dbReference>
<dbReference type="SMART" id="SM00956">
    <property type="entry name" value="RQC"/>
    <property type="match status" value="1"/>
</dbReference>
<evidence type="ECO:0000256" key="5">
    <source>
        <dbReference type="ARBA" id="ARBA00022741"/>
    </source>
</evidence>
<evidence type="ECO:0000256" key="11">
    <source>
        <dbReference type="ARBA" id="ARBA00023125"/>
    </source>
</evidence>
<reference evidence="20 21" key="1">
    <citation type="submission" date="2016-11" db="EMBL/GenBank/DDBJ databases">
        <authorList>
            <person name="Jaros S."/>
            <person name="Januszkiewicz K."/>
            <person name="Wedrychowicz H."/>
        </authorList>
    </citation>
    <scope>NUCLEOTIDE SEQUENCE [LARGE SCALE GENOMIC DNA]</scope>
    <source>
        <strain evidence="20 21">DSM 3090</strain>
    </source>
</reference>
<dbReference type="PROSITE" id="PS51194">
    <property type="entry name" value="HELICASE_CTER"/>
    <property type="match status" value="1"/>
</dbReference>
<dbReference type="SMART" id="SM00487">
    <property type="entry name" value="DEXDc"/>
    <property type="match status" value="1"/>
</dbReference>
<dbReference type="GO" id="GO:0043138">
    <property type="term" value="F:3'-5' DNA helicase activity"/>
    <property type="evidence" value="ECO:0007669"/>
    <property type="project" value="UniProtKB-EC"/>
</dbReference>
<keyword evidence="14" id="KW-0413">Isomerase</keyword>
<keyword evidence="8 20" id="KW-0347">Helicase</keyword>
<dbReference type="SUPFAM" id="SSF47819">
    <property type="entry name" value="HRDC-like"/>
    <property type="match status" value="1"/>
</dbReference>